<comment type="similarity">
    <text evidence="2">Belongs to the polysaccharide synthase family.</text>
</comment>
<evidence type="ECO:0000256" key="7">
    <source>
        <dbReference type="SAM" id="Phobius"/>
    </source>
</evidence>
<feature type="transmembrane region" description="Helical" evidence="7">
    <location>
        <begin position="85"/>
        <end position="103"/>
    </location>
</feature>
<keyword evidence="6 7" id="KW-0472">Membrane</keyword>
<evidence type="ECO:0000256" key="2">
    <source>
        <dbReference type="ARBA" id="ARBA00007430"/>
    </source>
</evidence>
<evidence type="ECO:0000256" key="4">
    <source>
        <dbReference type="ARBA" id="ARBA00022692"/>
    </source>
</evidence>
<organism evidence="8 9">
    <name type="scientific">Saonia flava</name>
    <dbReference type="NCBI Taxonomy" id="523696"/>
    <lineage>
        <taxon>Bacteria</taxon>
        <taxon>Pseudomonadati</taxon>
        <taxon>Bacteroidota</taxon>
        <taxon>Flavobacteriia</taxon>
        <taxon>Flavobacteriales</taxon>
        <taxon>Flavobacteriaceae</taxon>
        <taxon>Saonia</taxon>
    </lineage>
</organism>
<evidence type="ECO:0000313" key="8">
    <source>
        <dbReference type="EMBL" id="NJB70300.1"/>
    </source>
</evidence>
<dbReference type="InterPro" id="IPR050833">
    <property type="entry name" value="Poly_Biosynth_Transport"/>
</dbReference>
<protein>
    <submittedName>
        <fullName evidence="8">PST family polysaccharide transporter</fullName>
    </submittedName>
</protein>
<dbReference type="PANTHER" id="PTHR30250:SF10">
    <property type="entry name" value="LIPOPOLYSACCHARIDE BIOSYNTHESIS PROTEIN WZXC"/>
    <property type="match status" value="1"/>
</dbReference>
<evidence type="ECO:0000313" key="9">
    <source>
        <dbReference type="Proteomes" id="UP000590442"/>
    </source>
</evidence>
<feature type="transmembrane region" description="Helical" evidence="7">
    <location>
        <begin position="180"/>
        <end position="199"/>
    </location>
</feature>
<comment type="caution">
    <text evidence="8">The sequence shown here is derived from an EMBL/GenBank/DDBJ whole genome shotgun (WGS) entry which is preliminary data.</text>
</comment>
<dbReference type="AlphaFoldDB" id="A0A846QTK8"/>
<name>A0A846QTK8_9FLAO</name>
<evidence type="ECO:0000256" key="5">
    <source>
        <dbReference type="ARBA" id="ARBA00022989"/>
    </source>
</evidence>
<feature type="transmembrane region" description="Helical" evidence="7">
    <location>
        <begin position="123"/>
        <end position="141"/>
    </location>
</feature>
<feature type="transmembrane region" description="Helical" evidence="7">
    <location>
        <begin position="448"/>
        <end position="466"/>
    </location>
</feature>
<feature type="transmembrane region" description="Helical" evidence="7">
    <location>
        <begin position="48"/>
        <end position="73"/>
    </location>
</feature>
<dbReference type="RefSeq" id="WP_167960985.1">
    <property type="nucleotide sequence ID" value="NZ_JAATJJ010000001.1"/>
</dbReference>
<dbReference type="CDD" id="cd13127">
    <property type="entry name" value="MATE_tuaB_like"/>
    <property type="match status" value="1"/>
</dbReference>
<feature type="transmembrane region" description="Helical" evidence="7">
    <location>
        <begin position="380"/>
        <end position="401"/>
    </location>
</feature>
<dbReference type="PANTHER" id="PTHR30250">
    <property type="entry name" value="PST FAMILY PREDICTED COLANIC ACID TRANSPORTER"/>
    <property type="match status" value="1"/>
</dbReference>
<proteinExistence type="inferred from homology"/>
<gene>
    <name evidence="8" type="ORF">GGR42_000762</name>
</gene>
<feature type="transmembrane region" description="Helical" evidence="7">
    <location>
        <begin position="211"/>
        <end position="230"/>
    </location>
</feature>
<reference evidence="8 9" key="1">
    <citation type="submission" date="2020-03" db="EMBL/GenBank/DDBJ databases">
        <title>Genomic Encyclopedia of Type Strains, Phase IV (KMG-IV): sequencing the most valuable type-strain genomes for metagenomic binning, comparative biology and taxonomic classification.</title>
        <authorList>
            <person name="Goeker M."/>
        </authorList>
    </citation>
    <scope>NUCLEOTIDE SEQUENCE [LARGE SCALE GENOMIC DNA]</scope>
    <source>
        <strain evidence="8 9">DSM 29762</strain>
    </source>
</reference>
<keyword evidence="9" id="KW-1185">Reference proteome</keyword>
<comment type="subcellular location">
    <subcellularLocation>
        <location evidence="1">Cell membrane</location>
        <topology evidence="1">Multi-pass membrane protein</topology>
    </subcellularLocation>
</comment>
<feature type="transmembrane region" description="Helical" evidence="7">
    <location>
        <begin position="290"/>
        <end position="313"/>
    </location>
</feature>
<feature type="transmembrane region" description="Helical" evidence="7">
    <location>
        <begin position="422"/>
        <end position="442"/>
    </location>
</feature>
<keyword evidence="3" id="KW-1003">Cell membrane</keyword>
<feature type="transmembrane region" description="Helical" evidence="7">
    <location>
        <begin position="250"/>
        <end position="269"/>
    </location>
</feature>
<dbReference type="Proteomes" id="UP000590442">
    <property type="component" value="Unassembled WGS sequence"/>
</dbReference>
<sequence length="513" mass="57634">MNSSKNKSLTKQGIVGFLWNFSGSVIQIVLQLLVIGILSRLLTPEEFGVVAIIMIVVSFTKQITTMGIASSLIQLPVLTTKHISLAYTLSIVLGIVLGLIYYSLTPMFADFFNIQEDINALRFFSIFFPLVSFGSVGGALLSRKFRFDVGVKIGVLSYLIGSGIVSITMAYLGFGYWSLIWGQFITLCITICLTVYYELPKFSLSLEKQPLKDLFFFGSGHTLGIIFNFFGEKADNIIVGKVLGTSLLGFYSKAFQLYAIPATFFGSIFDKVLFPILSQKQSNIKKLSSFYTFSTTLCFGFLVPISVLILINAEFIIDSFLGNQWKSAVLPLQLLILGLSFRFGTRINKSYLKSMGIVYRGAYYQLIFAALMFVCTYIGSYIYSLAGVAAGVLLATIINYLQMSYRLYKLLDFSGIALIKDLSKNLIFHLIFVLSTVILHYFEIKSKWMHLSITTMVYLPIFVLYFKSKKNIIFTPNNLPMFTLVSNSLPIKIRNYMGRIGIFKDFFPNTNES</sequence>
<evidence type="ECO:0000256" key="1">
    <source>
        <dbReference type="ARBA" id="ARBA00004651"/>
    </source>
</evidence>
<feature type="transmembrane region" description="Helical" evidence="7">
    <location>
        <begin position="21"/>
        <end position="42"/>
    </location>
</feature>
<evidence type="ECO:0000256" key="6">
    <source>
        <dbReference type="ARBA" id="ARBA00023136"/>
    </source>
</evidence>
<dbReference type="EMBL" id="JAATJJ010000001">
    <property type="protein sequence ID" value="NJB70300.1"/>
    <property type="molecule type" value="Genomic_DNA"/>
</dbReference>
<feature type="transmembrane region" description="Helical" evidence="7">
    <location>
        <begin position="357"/>
        <end position="374"/>
    </location>
</feature>
<accession>A0A846QTK8</accession>
<keyword evidence="5 7" id="KW-1133">Transmembrane helix</keyword>
<dbReference type="GO" id="GO:0005886">
    <property type="term" value="C:plasma membrane"/>
    <property type="evidence" value="ECO:0007669"/>
    <property type="project" value="UniProtKB-SubCell"/>
</dbReference>
<dbReference type="Pfam" id="PF13440">
    <property type="entry name" value="Polysacc_synt_3"/>
    <property type="match status" value="1"/>
</dbReference>
<feature type="transmembrane region" description="Helical" evidence="7">
    <location>
        <begin position="153"/>
        <end position="174"/>
    </location>
</feature>
<evidence type="ECO:0000256" key="3">
    <source>
        <dbReference type="ARBA" id="ARBA00022475"/>
    </source>
</evidence>
<keyword evidence="4 7" id="KW-0812">Transmembrane</keyword>
<feature type="transmembrane region" description="Helical" evidence="7">
    <location>
        <begin position="325"/>
        <end position="345"/>
    </location>
</feature>